<comment type="caution">
    <text evidence="1">The sequence shown here is derived from an EMBL/GenBank/DDBJ whole genome shotgun (WGS) entry which is preliminary data.</text>
</comment>
<dbReference type="Proteomes" id="UP000252530">
    <property type="component" value="Unassembled WGS sequence"/>
</dbReference>
<proteinExistence type="predicted"/>
<name>A0A366KA75_9BIFI</name>
<organism evidence="1 2">
    <name type="scientific">Bifidobacterium aemilianum</name>
    <dbReference type="NCBI Taxonomy" id="2493120"/>
    <lineage>
        <taxon>Bacteria</taxon>
        <taxon>Bacillati</taxon>
        <taxon>Actinomycetota</taxon>
        <taxon>Actinomycetes</taxon>
        <taxon>Bifidobacteriales</taxon>
        <taxon>Bifidobacteriaceae</taxon>
        <taxon>Bifidobacterium</taxon>
    </lineage>
</organism>
<keyword evidence="2" id="KW-1185">Reference proteome</keyword>
<accession>A0A366KA75</accession>
<dbReference type="EMBL" id="PDCG01000001">
    <property type="protein sequence ID" value="RBP98499.1"/>
    <property type="molecule type" value="Genomic_DNA"/>
</dbReference>
<protein>
    <submittedName>
        <fullName evidence="1">Uncharacterized protein</fullName>
    </submittedName>
</protein>
<dbReference type="AlphaFoldDB" id="A0A366KA75"/>
<reference evidence="1 2" key="1">
    <citation type="submission" date="2017-10" db="EMBL/GenBank/DDBJ databases">
        <title>Bifidobacterium xylocopum sp. nov. and Bifidobacterium aemilianum sp. nov., from the carpenter bee (Xylocopa violacea) digestive tract.</title>
        <authorList>
            <person name="Alberoni D."/>
            <person name="Baffoni L."/>
            <person name="Di Gioia D."/>
            <person name="Gaggia F."/>
            <person name="Biavati B."/>
        </authorList>
    </citation>
    <scope>NUCLEOTIDE SEQUENCE [LARGE SCALE GENOMIC DNA]</scope>
    <source>
        <strain evidence="1 2">XV10</strain>
    </source>
</reference>
<evidence type="ECO:0000313" key="1">
    <source>
        <dbReference type="EMBL" id="RBP98499.1"/>
    </source>
</evidence>
<evidence type="ECO:0000313" key="2">
    <source>
        <dbReference type="Proteomes" id="UP000252530"/>
    </source>
</evidence>
<gene>
    <name evidence="1" type="ORF">CRD60_01135</name>
</gene>
<sequence>MSGLQGQGGRITLMVPAGVYLIVDDAGGPMVVATGPRQIGRGDDYARMGQGQVTPSLYAPASAADLEDPTRGSVLKSHVRASKRRLLGLRFGGIPDLEPTMPRYTRRCPAPPLWVGWHMT</sequence>